<proteinExistence type="predicted"/>
<feature type="transmembrane region" description="Helical" evidence="1">
    <location>
        <begin position="74"/>
        <end position="93"/>
    </location>
</feature>
<keyword evidence="1" id="KW-0472">Membrane</keyword>
<dbReference type="AlphaFoldDB" id="A0A246HMW0"/>
<protein>
    <submittedName>
        <fullName evidence="2">Uncharacterized protein</fullName>
    </submittedName>
</protein>
<accession>A0A246HMW0</accession>
<gene>
    <name evidence="2" type="ORF">CEE60_10250</name>
</gene>
<evidence type="ECO:0000313" key="2">
    <source>
        <dbReference type="EMBL" id="OWQ54027.1"/>
    </source>
</evidence>
<organism evidence="2 3">
    <name type="scientific">Stenotrophomonas maltophilia</name>
    <name type="common">Pseudomonas maltophilia</name>
    <name type="synonym">Xanthomonas maltophilia</name>
    <dbReference type="NCBI Taxonomy" id="40324"/>
    <lineage>
        <taxon>Bacteria</taxon>
        <taxon>Pseudomonadati</taxon>
        <taxon>Pseudomonadota</taxon>
        <taxon>Gammaproteobacteria</taxon>
        <taxon>Lysobacterales</taxon>
        <taxon>Lysobacteraceae</taxon>
        <taxon>Stenotrophomonas</taxon>
        <taxon>Stenotrophomonas maltophilia group</taxon>
    </lineage>
</organism>
<comment type="caution">
    <text evidence="2">The sequence shown here is derived from an EMBL/GenBank/DDBJ whole genome shotgun (WGS) entry which is preliminary data.</text>
</comment>
<dbReference type="Proteomes" id="UP000198157">
    <property type="component" value="Unassembled WGS sequence"/>
</dbReference>
<sequence length="106" mass="11502">MRTYPTLIGVALAFGTPALCLVAARVFGELCWPQRIGAVYVGVSVIVQGYLAADRERFRTLLSDGNSLGRHINQFSFTLAAFGTFFAAFGDLLPPSYYYGVAMCPP</sequence>
<dbReference type="EMBL" id="NIVS01000020">
    <property type="protein sequence ID" value="OWQ54027.1"/>
    <property type="molecule type" value="Genomic_DNA"/>
</dbReference>
<evidence type="ECO:0000256" key="1">
    <source>
        <dbReference type="SAM" id="Phobius"/>
    </source>
</evidence>
<keyword evidence="1" id="KW-0812">Transmembrane</keyword>
<name>A0A246HMW0_STEMA</name>
<reference evidence="2 3" key="1">
    <citation type="submission" date="2017-06" db="EMBL/GenBank/DDBJ databases">
        <authorList>
            <person name="Kim H.J."/>
            <person name="Triplett B.A."/>
        </authorList>
    </citation>
    <scope>NUCLEOTIDE SEQUENCE [LARGE SCALE GENOMIC DNA]</scope>
    <source>
        <strain evidence="2 3">13146</strain>
    </source>
</reference>
<feature type="transmembrane region" description="Helical" evidence="1">
    <location>
        <begin position="36"/>
        <end position="53"/>
    </location>
</feature>
<evidence type="ECO:0000313" key="3">
    <source>
        <dbReference type="Proteomes" id="UP000198157"/>
    </source>
</evidence>
<keyword evidence="1" id="KW-1133">Transmembrane helix</keyword>